<accession>A0AAW1P421</accession>
<feature type="compositionally biased region" description="Basic residues" evidence="3">
    <location>
        <begin position="156"/>
        <end position="170"/>
    </location>
</feature>
<gene>
    <name evidence="5" type="ORF">WJX73_005376</name>
</gene>
<keyword evidence="1 2" id="KW-0103">Bromodomain</keyword>
<dbReference type="InterPro" id="IPR001487">
    <property type="entry name" value="Bromodomain"/>
</dbReference>
<dbReference type="InterPro" id="IPR051831">
    <property type="entry name" value="Bromodomain_contain_prot"/>
</dbReference>
<dbReference type="SMART" id="SM00297">
    <property type="entry name" value="BROMO"/>
    <property type="match status" value="1"/>
</dbReference>
<dbReference type="EMBL" id="JALJOQ010000051">
    <property type="protein sequence ID" value="KAK9804471.1"/>
    <property type="molecule type" value="Genomic_DNA"/>
</dbReference>
<feature type="region of interest" description="Disordered" evidence="3">
    <location>
        <begin position="146"/>
        <end position="189"/>
    </location>
</feature>
<reference evidence="5 6" key="1">
    <citation type="journal article" date="2024" name="Nat. Commun.">
        <title>Phylogenomics reveals the evolutionary origins of lichenization in chlorophyte algae.</title>
        <authorList>
            <person name="Puginier C."/>
            <person name="Libourel C."/>
            <person name="Otte J."/>
            <person name="Skaloud P."/>
            <person name="Haon M."/>
            <person name="Grisel S."/>
            <person name="Petersen M."/>
            <person name="Berrin J.G."/>
            <person name="Delaux P.M."/>
            <person name="Dal Grande F."/>
            <person name="Keller J."/>
        </authorList>
    </citation>
    <scope>NUCLEOTIDE SEQUENCE [LARGE SCALE GENOMIC DNA]</scope>
    <source>
        <strain evidence="5 6">SAG 2036</strain>
    </source>
</reference>
<feature type="region of interest" description="Disordered" evidence="3">
    <location>
        <begin position="315"/>
        <end position="353"/>
    </location>
</feature>
<evidence type="ECO:0000256" key="1">
    <source>
        <dbReference type="ARBA" id="ARBA00023117"/>
    </source>
</evidence>
<keyword evidence="6" id="KW-1185">Reference proteome</keyword>
<dbReference type="InterPro" id="IPR036427">
    <property type="entry name" value="Bromodomain-like_sf"/>
</dbReference>
<feature type="compositionally biased region" description="Low complexity" evidence="3">
    <location>
        <begin position="1"/>
        <end position="22"/>
    </location>
</feature>
<dbReference type="Pfam" id="PF00439">
    <property type="entry name" value="Bromodomain"/>
    <property type="match status" value="1"/>
</dbReference>
<feature type="compositionally biased region" description="Basic and acidic residues" evidence="3">
    <location>
        <begin position="32"/>
        <end position="42"/>
    </location>
</feature>
<evidence type="ECO:0000256" key="2">
    <source>
        <dbReference type="PROSITE-ProRule" id="PRU00035"/>
    </source>
</evidence>
<proteinExistence type="predicted"/>
<sequence length="586" mass="62758">MLADETATAPTTAVAPGGATDASRQGATGEQPSDKDDTRGSDRPVAQLSSFGAGVLDAFLTSIAKLDEFKFFSEPVRDEDAPGYARVITDPMDLQTMAEKAAGRVYKTFGEFTNDFKLMCSNAMLYNQKRSRVHKTAVTMLRAGMALSPQKAPRAPPKKAVKPSPPKKARGAPQKPPKGVQKMKQPQVALTEPDDWQAELPVDNDACYSSFSETDDEQAGPRTATAAINAHDWLAWLGRPLLVQQLHNPEELAASDLSAAAAFEGEPAAAELWKTRRRATEWRIRWLELRMQDLAARELRYRSQLDGFPQPASTDALAAAAQPKATPSDRQQQPAGATPADVPPSEMDPVLDVEDGPAAQADADIGPCAFTALDMLEARLEMLQMHMQHVPGVARPQPVSGSMSMRGRGRGRGGSHPQKRMRVTMAPPSLDRQVSKRRREESDYGEGYSSYQSTPRIEKLQVLNINIPAHEVEEHIKFTASQGTGAQKKPPSKATLKTMLDDKSNQQLTAASSAPPGITPVRTPVTATAAAAAAAAAAALPAADGARSPLASVAAPAASAPLNTPEDTQVKKKLTGIGLTFLTRLD</sequence>
<dbReference type="PROSITE" id="PS50014">
    <property type="entry name" value="BROMODOMAIN_2"/>
    <property type="match status" value="1"/>
</dbReference>
<dbReference type="SUPFAM" id="SSF47370">
    <property type="entry name" value="Bromodomain"/>
    <property type="match status" value="1"/>
</dbReference>
<evidence type="ECO:0000313" key="5">
    <source>
        <dbReference type="EMBL" id="KAK9804471.1"/>
    </source>
</evidence>
<evidence type="ECO:0000313" key="6">
    <source>
        <dbReference type="Proteomes" id="UP001465755"/>
    </source>
</evidence>
<organism evidence="5 6">
    <name type="scientific">Symbiochloris irregularis</name>
    <dbReference type="NCBI Taxonomy" id="706552"/>
    <lineage>
        <taxon>Eukaryota</taxon>
        <taxon>Viridiplantae</taxon>
        <taxon>Chlorophyta</taxon>
        <taxon>core chlorophytes</taxon>
        <taxon>Trebouxiophyceae</taxon>
        <taxon>Trebouxiales</taxon>
        <taxon>Trebouxiaceae</taxon>
        <taxon>Symbiochloris</taxon>
    </lineage>
</organism>
<dbReference type="AlphaFoldDB" id="A0AAW1P421"/>
<dbReference type="PANTHER" id="PTHR22881:SF27">
    <property type="entry name" value="BROMODOMAIN CONTAINING 7_9"/>
    <property type="match status" value="1"/>
</dbReference>
<dbReference type="PANTHER" id="PTHR22881">
    <property type="entry name" value="BROMODOMAIN CONTAINING PROTEIN"/>
    <property type="match status" value="1"/>
</dbReference>
<name>A0AAW1P421_9CHLO</name>
<dbReference type="Gene3D" id="1.20.920.10">
    <property type="entry name" value="Bromodomain-like"/>
    <property type="match status" value="1"/>
</dbReference>
<feature type="region of interest" description="Disordered" evidence="3">
    <location>
        <begin position="1"/>
        <end position="44"/>
    </location>
</feature>
<feature type="compositionally biased region" description="Basic residues" evidence="3">
    <location>
        <begin position="407"/>
        <end position="422"/>
    </location>
</feature>
<feature type="domain" description="Bromo" evidence="4">
    <location>
        <begin position="64"/>
        <end position="134"/>
    </location>
</feature>
<evidence type="ECO:0000259" key="4">
    <source>
        <dbReference type="PROSITE" id="PS50014"/>
    </source>
</evidence>
<dbReference type="Proteomes" id="UP001465755">
    <property type="component" value="Unassembled WGS sequence"/>
</dbReference>
<feature type="region of interest" description="Disordered" evidence="3">
    <location>
        <begin position="393"/>
        <end position="451"/>
    </location>
</feature>
<protein>
    <recommendedName>
        <fullName evidence="4">Bromo domain-containing protein</fullName>
    </recommendedName>
</protein>
<evidence type="ECO:0000256" key="3">
    <source>
        <dbReference type="SAM" id="MobiDB-lite"/>
    </source>
</evidence>
<dbReference type="PRINTS" id="PR00503">
    <property type="entry name" value="BROMODOMAIN"/>
</dbReference>
<dbReference type="CDD" id="cd04369">
    <property type="entry name" value="Bromodomain"/>
    <property type="match status" value="1"/>
</dbReference>
<comment type="caution">
    <text evidence="5">The sequence shown here is derived from an EMBL/GenBank/DDBJ whole genome shotgun (WGS) entry which is preliminary data.</text>
</comment>